<evidence type="ECO:0000313" key="2">
    <source>
        <dbReference type="Proteomes" id="UP001062846"/>
    </source>
</evidence>
<gene>
    <name evidence="1" type="ORF">RHMOL_Rhmol06G0127800</name>
</gene>
<dbReference type="Proteomes" id="UP001062846">
    <property type="component" value="Chromosome 6"/>
</dbReference>
<organism evidence="1 2">
    <name type="scientific">Rhododendron molle</name>
    <name type="common">Chinese azalea</name>
    <name type="synonym">Azalea mollis</name>
    <dbReference type="NCBI Taxonomy" id="49168"/>
    <lineage>
        <taxon>Eukaryota</taxon>
        <taxon>Viridiplantae</taxon>
        <taxon>Streptophyta</taxon>
        <taxon>Embryophyta</taxon>
        <taxon>Tracheophyta</taxon>
        <taxon>Spermatophyta</taxon>
        <taxon>Magnoliopsida</taxon>
        <taxon>eudicotyledons</taxon>
        <taxon>Gunneridae</taxon>
        <taxon>Pentapetalae</taxon>
        <taxon>asterids</taxon>
        <taxon>Ericales</taxon>
        <taxon>Ericaceae</taxon>
        <taxon>Ericoideae</taxon>
        <taxon>Rhodoreae</taxon>
        <taxon>Rhododendron</taxon>
    </lineage>
</organism>
<keyword evidence="2" id="KW-1185">Reference proteome</keyword>
<name>A0ACC0NCG5_RHOML</name>
<comment type="caution">
    <text evidence="1">The sequence shown here is derived from an EMBL/GenBank/DDBJ whole genome shotgun (WGS) entry which is preliminary data.</text>
</comment>
<accession>A0ACC0NCG5</accession>
<sequence>MSVFGAARVRRCCWDWWLSGGVCFGLRSSFGWKMIGLRLPWSGGVPIFILFRPILAMLICLGFELWISLDPLLSRRRLVLMYPRYRGACYGSRCLRSMFRFLWFFPVCSEI</sequence>
<evidence type="ECO:0000313" key="1">
    <source>
        <dbReference type="EMBL" id="KAI8550696.1"/>
    </source>
</evidence>
<proteinExistence type="predicted"/>
<dbReference type="EMBL" id="CM046393">
    <property type="protein sequence ID" value="KAI8550696.1"/>
    <property type="molecule type" value="Genomic_DNA"/>
</dbReference>
<protein>
    <submittedName>
        <fullName evidence="1">Uncharacterized protein</fullName>
    </submittedName>
</protein>
<reference evidence="1" key="1">
    <citation type="submission" date="2022-02" db="EMBL/GenBank/DDBJ databases">
        <title>Plant Genome Project.</title>
        <authorList>
            <person name="Zhang R.-G."/>
        </authorList>
    </citation>
    <scope>NUCLEOTIDE SEQUENCE</scope>
    <source>
        <strain evidence="1">AT1</strain>
    </source>
</reference>